<name>A0A0M7AF91_9HYPH</name>
<evidence type="ECO:0000259" key="5">
    <source>
        <dbReference type="Pfam" id="PF24827"/>
    </source>
</evidence>
<dbReference type="AlphaFoldDB" id="A0A0M7AF91"/>
<dbReference type="CDD" id="cd06252">
    <property type="entry name" value="M14_ASTE_ASPA-like"/>
    <property type="match status" value="1"/>
</dbReference>
<accession>A0A0M7AF91</accession>
<dbReference type="GeneID" id="97670869"/>
<dbReference type="InterPro" id="IPR043795">
    <property type="entry name" value="N-alpha-Ac-DABA-like"/>
</dbReference>
<evidence type="ECO:0000256" key="1">
    <source>
        <dbReference type="ARBA" id="ARBA00001947"/>
    </source>
</evidence>
<dbReference type="SUPFAM" id="SSF53187">
    <property type="entry name" value="Zn-dependent exopeptidases"/>
    <property type="match status" value="1"/>
</dbReference>
<dbReference type="EMBL" id="CXWC01000011">
    <property type="protein sequence ID" value="CTQ73102.1"/>
    <property type="molecule type" value="Genomic_DNA"/>
</dbReference>
<sequence>MLTTSLDLDKDGVQKGYIDVPVSLDLSAWSNQRVPIYSFKNGQGPSLLLLGGAHGDEFEAPVVLSNLANGGIDAANIHGQVIIVPALNLPAVMNGSRLSPLDGGNMNRAFPGNPRGSATERIADFVSRELISRADVVLDLHSGGRSLRFLPSTIVPMQTTETATGEIRALAAAFDAPLTVILREPQVETMIDTEVERQGKRILATELGGSGTLSQETLLVTRKGIDGVMRHMGLMAGPDNCDTTQCSKTVLVDGFHHYVYADDAGIFEPLAGLGDRVREGDAVGRLHLVDRAETAPVAVKARTTGFLFCTAGQGLVRRGDCISVIGHPVD</sequence>
<gene>
    <name evidence="6" type="ORF">LA5096_03529</name>
</gene>
<feature type="domain" description="Succinylglutamate desuccinylase/Aspartoacylase catalytic" evidence="5">
    <location>
        <begin position="43"/>
        <end position="231"/>
    </location>
</feature>
<keyword evidence="7" id="KW-1185">Reference proteome</keyword>
<keyword evidence="3" id="KW-0378">Hydrolase</keyword>
<proteinExistence type="predicted"/>
<dbReference type="InterPro" id="IPR055438">
    <property type="entry name" value="AstE_AspA_cat"/>
</dbReference>
<keyword evidence="4" id="KW-0862">Zinc</keyword>
<dbReference type="RefSeq" id="WP_055111452.1">
    <property type="nucleotide sequence ID" value="NZ_CXWA01000006.1"/>
</dbReference>
<keyword evidence="2" id="KW-0479">Metal-binding</keyword>
<evidence type="ECO:0000313" key="6">
    <source>
        <dbReference type="EMBL" id="CTQ73102.1"/>
    </source>
</evidence>
<protein>
    <submittedName>
        <fullName evidence="6">Ectoine utilization protein EutE</fullName>
    </submittedName>
</protein>
<evidence type="ECO:0000256" key="2">
    <source>
        <dbReference type="ARBA" id="ARBA00022723"/>
    </source>
</evidence>
<evidence type="ECO:0000256" key="3">
    <source>
        <dbReference type="ARBA" id="ARBA00022801"/>
    </source>
</evidence>
<dbReference type="STRING" id="311410.LA5095_00389"/>
<dbReference type="GO" id="GO:0016788">
    <property type="term" value="F:hydrolase activity, acting on ester bonds"/>
    <property type="evidence" value="ECO:0007669"/>
    <property type="project" value="InterPro"/>
</dbReference>
<dbReference type="Proteomes" id="UP000049983">
    <property type="component" value="Unassembled WGS sequence"/>
</dbReference>
<comment type="cofactor">
    <cofactor evidence="1">
        <name>Zn(2+)</name>
        <dbReference type="ChEBI" id="CHEBI:29105"/>
    </cofactor>
</comment>
<organism evidence="6 7">
    <name type="scientific">Roseibium album</name>
    <dbReference type="NCBI Taxonomy" id="311410"/>
    <lineage>
        <taxon>Bacteria</taxon>
        <taxon>Pseudomonadati</taxon>
        <taxon>Pseudomonadota</taxon>
        <taxon>Alphaproteobacteria</taxon>
        <taxon>Hyphomicrobiales</taxon>
        <taxon>Stappiaceae</taxon>
        <taxon>Roseibium</taxon>
    </lineage>
</organism>
<reference evidence="7" key="1">
    <citation type="submission" date="2015-07" db="EMBL/GenBank/DDBJ databases">
        <authorList>
            <person name="Rodrigo-Torres Lidia"/>
            <person name="Arahal R.David."/>
        </authorList>
    </citation>
    <scope>NUCLEOTIDE SEQUENCE [LARGE SCALE GENOMIC DNA]</scope>
    <source>
        <strain evidence="7">CECT 5096</strain>
    </source>
</reference>
<evidence type="ECO:0000313" key="7">
    <source>
        <dbReference type="Proteomes" id="UP000049983"/>
    </source>
</evidence>
<dbReference type="PANTHER" id="PTHR37326">
    <property type="entry name" value="BLL3975 PROTEIN"/>
    <property type="match status" value="1"/>
</dbReference>
<dbReference type="GO" id="GO:0016811">
    <property type="term" value="F:hydrolase activity, acting on carbon-nitrogen (but not peptide) bonds, in linear amides"/>
    <property type="evidence" value="ECO:0007669"/>
    <property type="project" value="InterPro"/>
</dbReference>
<dbReference type="PANTHER" id="PTHR37326:SF1">
    <property type="entry name" value="BLL3975 PROTEIN"/>
    <property type="match status" value="1"/>
</dbReference>
<evidence type="ECO:0000256" key="4">
    <source>
        <dbReference type="ARBA" id="ARBA00022833"/>
    </source>
</evidence>
<dbReference type="InterPro" id="IPR053138">
    <property type="entry name" value="N-alpha-Ac-DABA_deacetylase"/>
</dbReference>
<dbReference type="Gene3D" id="3.40.630.10">
    <property type="entry name" value="Zn peptidases"/>
    <property type="match status" value="1"/>
</dbReference>
<dbReference type="OrthoDB" id="9782876at2"/>
<dbReference type="Pfam" id="PF24827">
    <property type="entry name" value="AstE_AspA_cat"/>
    <property type="match status" value="1"/>
</dbReference>
<dbReference type="PIRSF" id="PIRSF039012">
    <property type="entry name" value="ASP"/>
    <property type="match status" value="1"/>
</dbReference>
<dbReference type="GO" id="GO:0046872">
    <property type="term" value="F:metal ion binding"/>
    <property type="evidence" value="ECO:0007669"/>
    <property type="project" value="UniProtKB-KW"/>
</dbReference>